<evidence type="ECO:0000259" key="2">
    <source>
        <dbReference type="Pfam" id="PF01895"/>
    </source>
</evidence>
<reference evidence="3 4" key="2">
    <citation type="submission" date="2023-06" db="EMBL/GenBank/DDBJ databases">
        <authorList>
            <person name="Zeman M."/>
            <person name="Kubasova T."/>
            <person name="Jahodarova E."/>
            <person name="Nykrynova M."/>
            <person name="Rychlik I."/>
        </authorList>
    </citation>
    <scope>NUCLEOTIDE SEQUENCE [LARGE SCALE GENOMIC DNA]</scope>
    <source>
        <strain evidence="3 4">154_Feed</strain>
    </source>
</reference>
<keyword evidence="4" id="KW-1185">Reference proteome</keyword>
<sequence length="290" mass="32727">MRKLYSRQLIEARHEMLSIYEAIDLALHDAVHAFVEGDKKLASKTKKKTLKIDARCANLEAVCYNLIATQAPVASDFRLLQTIIYTDFCLQRMCDKVQRVARAAKLKATTEIELPAELIDLVNQEASSVYKVMGTAASVLVTNDLAVLRTLNSQEESAHSIYEEFFRSFNRMASVELTDDRSYDDFRRVIMVSRYLDRCAQYSIDAASRIMFLLTGQRWNSVDIAGFDEDELESLRVPSGEGVILRPEVDAASVAKIPLDEVTPALRALIENPIDEDDEDDEAEDEDFDA</sequence>
<dbReference type="SUPFAM" id="SSF109755">
    <property type="entry name" value="PhoU-like"/>
    <property type="match status" value="1"/>
</dbReference>
<name>A0ABT7V7F2_9ACTN</name>
<dbReference type="InterPro" id="IPR026022">
    <property type="entry name" value="PhoU_dom"/>
</dbReference>
<dbReference type="InterPro" id="IPR038078">
    <property type="entry name" value="PhoU-like_sf"/>
</dbReference>
<dbReference type="RefSeq" id="WP_289544416.1">
    <property type="nucleotide sequence ID" value="NZ_JAUDDZ010000002.1"/>
</dbReference>
<evidence type="ECO:0000313" key="3">
    <source>
        <dbReference type="EMBL" id="MDM8274436.1"/>
    </source>
</evidence>
<evidence type="ECO:0000256" key="1">
    <source>
        <dbReference type="SAM" id="MobiDB-lite"/>
    </source>
</evidence>
<organism evidence="3 4">
    <name type="scientific">Enorma phocaeensis</name>
    <dbReference type="NCBI Taxonomy" id="1871019"/>
    <lineage>
        <taxon>Bacteria</taxon>
        <taxon>Bacillati</taxon>
        <taxon>Actinomycetota</taxon>
        <taxon>Coriobacteriia</taxon>
        <taxon>Coriobacteriales</taxon>
        <taxon>Coriobacteriaceae</taxon>
        <taxon>Enorma</taxon>
    </lineage>
</organism>
<dbReference type="EMBL" id="JAUDDZ010000002">
    <property type="protein sequence ID" value="MDM8274436.1"/>
    <property type="molecule type" value="Genomic_DNA"/>
</dbReference>
<protein>
    <submittedName>
        <fullName evidence="3">PhoU domain-containing protein</fullName>
    </submittedName>
</protein>
<gene>
    <name evidence="3" type="ORF">QUW28_02810</name>
</gene>
<evidence type="ECO:0000313" key="4">
    <source>
        <dbReference type="Proteomes" id="UP001529421"/>
    </source>
</evidence>
<dbReference type="PANTHER" id="PTHR42930">
    <property type="entry name" value="PHOSPHATE-SPECIFIC TRANSPORT SYSTEM ACCESSORY PROTEIN PHOU"/>
    <property type="match status" value="1"/>
</dbReference>
<feature type="region of interest" description="Disordered" evidence="1">
    <location>
        <begin position="270"/>
        <end position="290"/>
    </location>
</feature>
<reference evidence="4" key="1">
    <citation type="submission" date="2023-06" db="EMBL/GenBank/DDBJ databases">
        <title>Identification and characterization of horizontal gene transfer across gut microbiota members of farm animals based on homology search.</title>
        <authorList>
            <person name="Zeman M."/>
            <person name="Kubasova T."/>
            <person name="Jahodarova E."/>
            <person name="Nykrynova M."/>
            <person name="Rychlik I."/>
        </authorList>
    </citation>
    <scope>NUCLEOTIDE SEQUENCE [LARGE SCALE GENOMIC DNA]</scope>
    <source>
        <strain evidence="4">154_Feed</strain>
    </source>
</reference>
<proteinExistence type="predicted"/>
<dbReference type="Gene3D" id="1.20.58.220">
    <property type="entry name" value="Phosphate transport system protein phou homolog 2, domain 2"/>
    <property type="match status" value="1"/>
</dbReference>
<accession>A0ABT7V7F2</accession>
<dbReference type="Proteomes" id="UP001529421">
    <property type="component" value="Unassembled WGS sequence"/>
</dbReference>
<dbReference type="InterPro" id="IPR028366">
    <property type="entry name" value="PhoU"/>
</dbReference>
<comment type="caution">
    <text evidence="3">The sequence shown here is derived from an EMBL/GenBank/DDBJ whole genome shotgun (WGS) entry which is preliminary data.</text>
</comment>
<dbReference type="Pfam" id="PF01895">
    <property type="entry name" value="PhoU"/>
    <property type="match status" value="1"/>
</dbReference>
<feature type="compositionally biased region" description="Acidic residues" evidence="1">
    <location>
        <begin position="273"/>
        <end position="290"/>
    </location>
</feature>
<dbReference type="PANTHER" id="PTHR42930:SF3">
    <property type="entry name" value="PHOSPHATE-SPECIFIC TRANSPORT SYSTEM ACCESSORY PROTEIN PHOU"/>
    <property type="match status" value="1"/>
</dbReference>
<feature type="domain" description="PhoU" evidence="2">
    <location>
        <begin position="21"/>
        <end position="103"/>
    </location>
</feature>